<dbReference type="GO" id="GO:0034476">
    <property type="term" value="P:U5 snRNA 3'-end processing"/>
    <property type="evidence" value="ECO:0007669"/>
    <property type="project" value="TreeGrafter"/>
</dbReference>
<gene>
    <name evidence="8" type="ORF">UCRPC4_g05582</name>
</gene>
<keyword evidence="4" id="KW-0963">Cytoplasm</keyword>
<dbReference type="InterPro" id="IPR050590">
    <property type="entry name" value="Exosome_comp_Rrp42_subfam"/>
</dbReference>
<dbReference type="GO" id="GO:0016075">
    <property type="term" value="P:rRNA catabolic process"/>
    <property type="evidence" value="ECO:0007669"/>
    <property type="project" value="TreeGrafter"/>
</dbReference>
<dbReference type="GO" id="GO:0000467">
    <property type="term" value="P:exonucleolytic trimming to generate mature 3'-end of 5.8S rRNA from tricistronic rRNA transcript (SSU-rRNA, 5.8S rRNA, LSU-rRNA)"/>
    <property type="evidence" value="ECO:0007669"/>
    <property type="project" value="TreeGrafter"/>
</dbReference>
<dbReference type="GO" id="GO:0071028">
    <property type="term" value="P:nuclear mRNA surveillance"/>
    <property type="evidence" value="ECO:0007669"/>
    <property type="project" value="TreeGrafter"/>
</dbReference>
<evidence type="ECO:0000256" key="1">
    <source>
        <dbReference type="ARBA" id="ARBA00004496"/>
    </source>
</evidence>
<evidence type="ECO:0000256" key="2">
    <source>
        <dbReference type="ARBA" id="ARBA00004604"/>
    </source>
</evidence>
<reference evidence="8 9" key="1">
    <citation type="submission" date="2015-05" db="EMBL/GenBank/DDBJ databases">
        <title>Distinctive expansion of gene families associated with plant cell wall degradation and secondary metabolism in the genomes of grapevine trunk pathogens.</title>
        <authorList>
            <person name="Lawrence D.P."/>
            <person name="Travadon R."/>
            <person name="Rolshausen P.E."/>
            <person name="Baumgartner K."/>
        </authorList>
    </citation>
    <scope>NUCLEOTIDE SEQUENCE [LARGE SCALE GENOMIC DNA]</scope>
    <source>
        <strain evidence="8">UCRPC4</strain>
    </source>
</reference>
<comment type="similarity">
    <text evidence="3">Belongs to the RNase PH family.</text>
</comment>
<dbReference type="InterPro" id="IPR027408">
    <property type="entry name" value="PNPase/RNase_PH_dom_sf"/>
</dbReference>
<dbReference type="GO" id="GO:0035925">
    <property type="term" value="F:mRNA 3'-UTR AU-rich region binding"/>
    <property type="evidence" value="ECO:0007669"/>
    <property type="project" value="TreeGrafter"/>
</dbReference>
<comment type="subcellular location">
    <subcellularLocation>
        <location evidence="1">Cytoplasm</location>
    </subcellularLocation>
    <subcellularLocation>
        <location evidence="2">Nucleus</location>
        <location evidence="2">Nucleolus</location>
    </subcellularLocation>
</comment>
<evidence type="ECO:0000256" key="5">
    <source>
        <dbReference type="ARBA" id="ARBA00022835"/>
    </source>
</evidence>
<keyword evidence="9" id="KW-1185">Reference proteome</keyword>
<evidence type="ECO:0000256" key="4">
    <source>
        <dbReference type="ARBA" id="ARBA00022490"/>
    </source>
</evidence>
<reference evidence="8 9" key="2">
    <citation type="submission" date="2015-05" db="EMBL/GenBank/DDBJ databases">
        <authorList>
            <person name="Morales-Cruz A."/>
            <person name="Amrine K.C."/>
            <person name="Cantu D."/>
        </authorList>
    </citation>
    <scope>NUCLEOTIDE SEQUENCE [LARGE SCALE GENOMIC DNA]</scope>
    <source>
        <strain evidence="8">UCRPC4</strain>
    </source>
</reference>
<protein>
    <recommendedName>
        <fullName evidence="6">Ribosomal RNA-processing protein 42</fullName>
    </recommendedName>
</protein>
<proteinExistence type="inferred from homology"/>
<evidence type="ECO:0000256" key="6">
    <source>
        <dbReference type="ARBA" id="ARBA00042523"/>
    </source>
</evidence>
<sequence>MPSLVTSSLPFSPAELSFIHSSLTLLPPIRPDGRTSRQFRPLTAETGVLPAVNGSAHVGFEDGSEALVGIKAEVEKTKYSFSTSSNDSDSGHVNMGDAPNGKNMKGQQDWVSLSLDISGTRDDDPTLAFLSEMLREALVAGNVLPDRLVINSRWHWKLYVDILLLSQFSRSSLPLPLLSLTTHVALLSTRLPRLKSEEEEDPLFDDDWEASQFLYPRSQKASAEVATVKPPITLLTAQVGKNVIFDPSREELAVAESVIAVSIGPTTAKTPSPSGLSILAVRMIDSAARDTFPGVPRDSDSQPQGTQVEGVWSPPKGGIKRPFLKTIMSESLDVAAEIMRDLKGFAG</sequence>
<dbReference type="GO" id="GO:0000176">
    <property type="term" value="C:nuclear exosome (RNase complex)"/>
    <property type="evidence" value="ECO:0007669"/>
    <property type="project" value="TreeGrafter"/>
</dbReference>
<dbReference type="GO" id="GO:0071038">
    <property type="term" value="P:TRAMP-dependent tRNA surveillance pathway"/>
    <property type="evidence" value="ECO:0007669"/>
    <property type="project" value="TreeGrafter"/>
</dbReference>
<dbReference type="GO" id="GO:0034473">
    <property type="term" value="P:U1 snRNA 3'-end processing"/>
    <property type="evidence" value="ECO:0007669"/>
    <property type="project" value="TreeGrafter"/>
</dbReference>
<keyword evidence="5" id="KW-0271">Exosome</keyword>
<dbReference type="PANTHER" id="PTHR11097">
    <property type="entry name" value="EXOSOME COMPLEX EXONUCLEASE RIBOSOMAL RNA PROCESSING PROTEIN"/>
    <property type="match status" value="1"/>
</dbReference>
<evidence type="ECO:0000313" key="9">
    <source>
        <dbReference type="Proteomes" id="UP000053317"/>
    </source>
</evidence>
<dbReference type="GO" id="GO:0005730">
    <property type="term" value="C:nucleolus"/>
    <property type="evidence" value="ECO:0007669"/>
    <property type="project" value="UniProtKB-SubCell"/>
</dbReference>
<evidence type="ECO:0000256" key="7">
    <source>
        <dbReference type="SAM" id="MobiDB-lite"/>
    </source>
</evidence>
<comment type="caution">
    <text evidence="8">The sequence shown here is derived from an EMBL/GenBank/DDBJ whole genome shotgun (WGS) entry which is preliminary data.</text>
</comment>
<accession>A0A0G2GKK6</accession>
<dbReference type="GO" id="GO:0071035">
    <property type="term" value="P:nuclear polyadenylation-dependent rRNA catabolic process"/>
    <property type="evidence" value="ECO:0007669"/>
    <property type="project" value="TreeGrafter"/>
</dbReference>
<dbReference type="OrthoDB" id="272245at2759"/>
<dbReference type="PANTHER" id="PTHR11097:SF8">
    <property type="entry name" value="EXOSOME COMPLEX COMPONENT RRP42"/>
    <property type="match status" value="1"/>
</dbReference>
<evidence type="ECO:0000256" key="3">
    <source>
        <dbReference type="ARBA" id="ARBA00006678"/>
    </source>
</evidence>
<name>A0A0G2GKK6_PHACM</name>
<feature type="region of interest" description="Disordered" evidence="7">
    <location>
        <begin position="291"/>
        <end position="314"/>
    </location>
</feature>
<dbReference type="GO" id="GO:0000177">
    <property type="term" value="C:cytoplasmic exosome (RNase complex)"/>
    <property type="evidence" value="ECO:0007669"/>
    <property type="project" value="TreeGrafter"/>
</dbReference>
<dbReference type="EMBL" id="LCWF01000146">
    <property type="protein sequence ID" value="KKY17440.1"/>
    <property type="molecule type" value="Genomic_DNA"/>
</dbReference>
<dbReference type="InterPro" id="IPR020568">
    <property type="entry name" value="Ribosomal_Su5_D2-typ_SF"/>
</dbReference>
<dbReference type="AlphaFoldDB" id="A0A0G2GKK6"/>
<evidence type="ECO:0000313" key="8">
    <source>
        <dbReference type="EMBL" id="KKY17440.1"/>
    </source>
</evidence>
<dbReference type="SUPFAM" id="SSF54211">
    <property type="entry name" value="Ribosomal protein S5 domain 2-like"/>
    <property type="match status" value="1"/>
</dbReference>
<organism evidence="8 9">
    <name type="scientific">Phaeomoniella chlamydospora</name>
    <name type="common">Phaeoacremonium chlamydosporum</name>
    <dbReference type="NCBI Taxonomy" id="158046"/>
    <lineage>
        <taxon>Eukaryota</taxon>
        <taxon>Fungi</taxon>
        <taxon>Dikarya</taxon>
        <taxon>Ascomycota</taxon>
        <taxon>Pezizomycotina</taxon>
        <taxon>Eurotiomycetes</taxon>
        <taxon>Chaetothyriomycetidae</taxon>
        <taxon>Phaeomoniellales</taxon>
        <taxon>Phaeomoniellaceae</taxon>
        <taxon>Phaeomoniella</taxon>
    </lineage>
</organism>
<dbReference type="Proteomes" id="UP000053317">
    <property type="component" value="Unassembled WGS sequence"/>
</dbReference>
<dbReference type="GO" id="GO:0034475">
    <property type="term" value="P:U4 snRNA 3'-end processing"/>
    <property type="evidence" value="ECO:0007669"/>
    <property type="project" value="TreeGrafter"/>
</dbReference>
<dbReference type="Gene3D" id="3.30.230.70">
    <property type="entry name" value="GHMP Kinase, N-terminal domain"/>
    <property type="match status" value="1"/>
</dbReference>